<evidence type="ECO:0000256" key="8">
    <source>
        <dbReference type="ARBA" id="ARBA00022989"/>
    </source>
</evidence>
<evidence type="ECO:0000313" key="16">
    <source>
        <dbReference type="Proteomes" id="UP000797356"/>
    </source>
</evidence>
<dbReference type="InterPro" id="IPR017972">
    <property type="entry name" value="Cyt_P450_CS"/>
</dbReference>
<evidence type="ECO:0000256" key="14">
    <source>
        <dbReference type="RuleBase" id="RU000461"/>
    </source>
</evidence>
<dbReference type="SUPFAM" id="SSF48264">
    <property type="entry name" value="Cytochrome P450"/>
    <property type="match status" value="2"/>
</dbReference>
<keyword evidence="9 14" id="KW-0560">Oxidoreductase</keyword>
<keyword evidence="8" id="KW-1133">Transmembrane helix</keyword>
<dbReference type="InterPro" id="IPR036396">
    <property type="entry name" value="Cyt_P450_sf"/>
</dbReference>
<keyword evidence="5" id="KW-0812">Transmembrane</keyword>
<evidence type="ECO:0000256" key="7">
    <source>
        <dbReference type="ARBA" id="ARBA00022857"/>
    </source>
</evidence>
<reference evidence="15" key="1">
    <citation type="journal article" date="2017" name="Gigascience">
        <title>The genome draft of coconut (Cocos nucifera).</title>
        <authorList>
            <person name="Xiao Y."/>
            <person name="Xu P."/>
            <person name="Fan H."/>
            <person name="Baudouin L."/>
            <person name="Xia W."/>
            <person name="Bocs S."/>
            <person name="Xu J."/>
            <person name="Li Q."/>
            <person name="Guo A."/>
            <person name="Zhou L."/>
            <person name="Li J."/>
            <person name="Wu Y."/>
            <person name="Ma Z."/>
            <person name="Armero A."/>
            <person name="Issali A.E."/>
            <person name="Liu N."/>
            <person name="Peng M."/>
            <person name="Yang Y."/>
        </authorList>
    </citation>
    <scope>NUCLEOTIDE SEQUENCE</scope>
    <source>
        <tissue evidence="15">Spear leaf of Hainan Tall coconut</tissue>
    </source>
</reference>
<comment type="subcellular location">
    <subcellularLocation>
        <location evidence="2">Membrane</location>
        <topology evidence="2">Single-pass membrane protein</topology>
    </subcellularLocation>
</comment>
<evidence type="ECO:0000256" key="1">
    <source>
        <dbReference type="ARBA" id="ARBA00001971"/>
    </source>
</evidence>
<organism evidence="15 16">
    <name type="scientific">Cocos nucifera</name>
    <name type="common">Coconut palm</name>
    <dbReference type="NCBI Taxonomy" id="13894"/>
    <lineage>
        <taxon>Eukaryota</taxon>
        <taxon>Viridiplantae</taxon>
        <taxon>Streptophyta</taxon>
        <taxon>Embryophyta</taxon>
        <taxon>Tracheophyta</taxon>
        <taxon>Spermatophyta</taxon>
        <taxon>Magnoliopsida</taxon>
        <taxon>Liliopsida</taxon>
        <taxon>Arecaceae</taxon>
        <taxon>Arecoideae</taxon>
        <taxon>Cocoseae</taxon>
        <taxon>Attaleinae</taxon>
        <taxon>Cocos</taxon>
    </lineage>
</organism>
<keyword evidence="6 13" id="KW-0479">Metal-binding</keyword>
<keyword evidence="12" id="KW-0472">Membrane</keyword>
<gene>
    <name evidence="15" type="ORF">COCNU_04G006050</name>
</gene>
<dbReference type="Gene3D" id="1.10.630.10">
    <property type="entry name" value="Cytochrome P450"/>
    <property type="match status" value="2"/>
</dbReference>
<dbReference type="InterPro" id="IPR002401">
    <property type="entry name" value="Cyt_P450_E_grp-I"/>
</dbReference>
<proteinExistence type="inferred from homology"/>
<evidence type="ECO:0000256" key="2">
    <source>
        <dbReference type="ARBA" id="ARBA00004167"/>
    </source>
</evidence>
<dbReference type="Pfam" id="PF00067">
    <property type="entry name" value="p450"/>
    <property type="match status" value="2"/>
</dbReference>
<dbReference type="GO" id="GO:0005506">
    <property type="term" value="F:iron ion binding"/>
    <property type="evidence" value="ECO:0007669"/>
    <property type="project" value="InterPro"/>
</dbReference>
<dbReference type="GO" id="GO:0016020">
    <property type="term" value="C:membrane"/>
    <property type="evidence" value="ECO:0007669"/>
    <property type="project" value="UniProtKB-SubCell"/>
</dbReference>
<evidence type="ECO:0000313" key="15">
    <source>
        <dbReference type="EMBL" id="KAG1338299.1"/>
    </source>
</evidence>
<evidence type="ECO:0000256" key="3">
    <source>
        <dbReference type="ARBA" id="ARBA00010617"/>
    </source>
</evidence>
<keyword evidence="7" id="KW-0521">NADP</keyword>
<dbReference type="Proteomes" id="UP000797356">
    <property type="component" value="Chromosome 4"/>
</dbReference>
<accession>A0A8K0N0I7</accession>
<dbReference type="OrthoDB" id="2789670at2759"/>
<evidence type="ECO:0000256" key="9">
    <source>
        <dbReference type="ARBA" id="ARBA00023002"/>
    </source>
</evidence>
<dbReference type="FunFam" id="1.10.630.10:FF:000126">
    <property type="entry name" value="Predicted protein"/>
    <property type="match status" value="1"/>
</dbReference>
<keyword evidence="16" id="KW-1185">Reference proteome</keyword>
<dbReference type="GO" id="GO:0010333">
    <property type="term" value="F:terpene synthase activity"/>
    <property type="evidence" value="ECO:0007669"/>
    <property type="project" value="UniProtKB-ARBA"/>
</dbReference>
<evidence type="ECO:0000256" key="12">
    <source>
        <dbReference type="ARBA" id="ARBA00023136"/>
    </source>
</evidence>
<feature type="binding site" description="axial binding residue" evidence="13">
    <location>
        <position position="441"/>
    </location>
    <ligand>
        <name>heme</name>
        <dbReference type="ChEBI" id="CHEBI:30413"/>
    </ligand>
    <ligandPart>
        <name>Fe</name>
        <dbReference type="ChEBI" id="CHEBI:18248"/>
    </ligandPart>
</feature>
<dbReference type="GO" id="GO:0020037">
    <property type="term" value="F:heme binding"/>
    <property type="evidence" value="ECO:0007669"/>
    <property type="project" value="InterPro"/>
</dbReference>
<dbReference type="AlphaFoldDB" id="A0A8K0N0I7"/>
<evidence type="ECO:0000256" key="11">
    <source>
        <dbReference type="ARBA" id="ARBA00023033"/>
    </source>
</evidence>
<dbReference type="EMBL" id="CM017875">
    <property type="protein sequence ID" value="KAG1338299.1"/>
    <property type="molecule type" value="Genomic_DNA"/>
</dbReference>
<dbReference type="PANTHER" id="PTHR47944">
    <property type="entry name" value="CYTOCHROME P450 98A9"/>
    <property type="match status" value="1"/>
</dbReference>
<protein>
    <submittedName>
        <fullName evidence="15">Putative Flavonoid 3',5'-hydroxylase 1</fullName>
    </submittedName>
</protein>
<keyword evidence="11 14" id="KW-0503">Monooxygenase</keyword>
<dbReference type="PANTHER" id="PTHR47944:SF18">
    <property type="entry name" value="FLAVONOID 3'-MONOOXYGENASE"/>
    <property type="match status" value="1"/>
</dbReference>
<dbReference type="FunFam" id="1.10.630.10:FF:000097">
    <property type="entry name" value="Cytochrome P-450 19"/>
    <property type="match status" value="1"/>
</dbReference>
<keyword evidence="10 13" id="KW-0408">Iron</keyword>
<dbReference type="InterPro" id="IPR001128">
    <property type="entry name" value="Cyt_P450"/>
</dbReference>
<keyword evidence="4 13" id="KW-0349">Heme</keyword>
<dbReference type="GO" id="GO:0080027">
    <property type="term" value="P:response to herbivore"/>
    <property type="evidence" value="ECO:0007669"/>
    <property type="project" value="UniProtKB-ARBA"/>
</dbReference>
<dbReference type="GO" id="GO:0016705">
    <property type="term" value="F:oxidoreductase activity, acting on paired donors, with incorporation or reduction of molecular oxygen"/>
    <property type="evidence" value="ECO:0007669"/>
    <property type="project" value="InterPro"/>
</dbReference>
<dbReference type="PRINTS" id="PR00385">
    <property type="entry name" value="P450"/>
</dbReference>
<sequence length="699" mass="77904">MAIDPFLLACGILCLSLLLLLHRRLRSTRHLPPGPTGFPVLGALPFIGPAPHSALAGLAKRYGPIMYLKMGTSGIVVASTPDAARTFLKTLDVQFANRPSVISIKDITYNKQTLVFADYGSRWKLLRKLCSLHMLGGKAFSSWSSVRRAEVGHLLHTMHDSSQKSQPIVPSELVVCAMANVIGQVMLSQRVFDSQGRDSNEFKDMVVDLLTGGGLFNIGDFLPAVAWMDLQGIQRKMRRLHERFDTMVTKLLEEHAASAMEREGRPDVLDLIMANREDADGETLSDVNIKGLIFDMFTAGTDTASIIIEWALAEMLKNPSILKRAQSEIDEVIGRDRRLEESDIPKLPYLQAICKEAFRKHPSTPLSLPHFSFEACEVDGYHIPENTRLLVNIWAIGRDPDVWENPLEFNPERFLSGKGEKIEPLGNDFELIPFGAGRRICAGKQAGLVMVHYILGTLVHSFDWKLPEGEELNMDEAPGLVVPRAVPLRAVDMFTAGTDTASIIIEWALAEMLKNPSILKRAQSEIDEVIGRDRRLEESDIPKLPYLQAICKEAFRKHPSTPLSLPHFSFEACEVDGYHIPENTRLLVNIWAIGRDPDVWENPLEFNPERFLSGKGEKIEPLGNDFELIPFGAGRRICAGKQAGLVMVHYILGTLVHSFDWKLPEGEEINMDEAPGLVVPRAVPLRAVVSPRLALDLYI</sequence>
<evidence type="ECO:0000256" key="10">
    <source>
        <dbReference type="ARBA" id="ARBA00023004"/>
    </source>
</evidence>
<comment type="caution">
    <text evidence="15">The sequence shown here is derived from an EMBL/GenBank/DDBJ whole genome shotgun (WGS) entry which is preliminary data.</text>
</comment>
<evidence type="ECO:0000256" key="5">
    <source>
        <dbReference type="ARBA" id="ARBA00022692"/>
    </source>
</evidence>
<evidence type="ECO:0000256" key="13">
    <source>
        <dbReference type="PIRSR" id="PIRSR602401-1"/>
    </source>
</evidence>
<dbReference type="PROSITE" id="PS00086">
    <property type="entry name" value="CYTOCHROME_P450"/>
    <property type="match status" value="2"/>
</dbReference>
<comment type="similarity">
    <text evidence="3 14">Belongs to the cytochrome P450 family.</text>
</comment>
<reference evidence="15" key="2">
    <citation type="submission" date="2019-07" db="EMBL/GenBank/DDBJ databases">
        <authorList>
            <person name="Yang Y."/>
            <person name="Bocs S."/>
            <person name="Baudouin L."/>
        </authorList>
    </citation>
    <scope>NUCLEOTIDE SEQUENCE</scope>
    <source>
        <tissue evidence="15">Spear leaf of Hainan Tall coconut</tissue>
    </source>
</reference>
<name>A0A8K0N0I7_COCNU</name>
<dbReference type="PRINTS" id="PR00463">
    <property type="entry name" value="EP450I"/>
</dbReference>
<dbReference type="GO" id="GO:0004497">
    <property type="term" value="F:monooxygenase activity"/>
    <property type="evidence" value="ECO:0007669"/>
    <property type="project" value="UniProtKB-KW"/>
</dbReference>
<evidence type="ECO:0000256" key="4">
    <source>
        <dbReference type="ARBA" id="ARBA00022617"/>
    </source>
</evidence>
<evidence type="ECO:0000256" key="6">
    <source>
        <dbReference type="ARBA" id="ARBA00022723"/>
    </source>
</evidence>
<comment type="cofactor">
    <cofactor evidence="1 13">
        <name>heme</name>
        <dbReference type="ChEBI" id="CHEBI:30413"/>
    </cofactor>
</comment>